<dbReference type="OrthoDB" id="2359119at2759"/>
<dbReference type="Proteomes" id="UP000615446">
    <property type="component" value="Unassembled WGS sequence"/>
</dbReference>
<feature type="region of interest" description="Disordered" evidence="2">
    <location>
        <begin position="1"/>
        <end position="61"/>
    </location>
</feature>
<evidence type="ECO:0000313" key="3">
    <source>
        <dbReference type="EMBL" id="GES90328.1"/>
    </source>
</evidence>
<keyword evidence="1" id="KW-0175">Coiled coil</keyword>
<reference evidence="3" key="1">
    <citation type="submission" date="2019-10" db="EMBL/GenBank/DDBJ databases">
        <title>Conservation and host-specific expression of non-tandemly repeated heterogenous ribosome RNA gene in arbuscular mycorrhizal fungi.</title>
        <authorList>
            <person name="Maeda T."/>
            <person name="Kobayashi Y."/>
            <person name="Nakagawa T."/>
            <person name="Ezawa T."/>
            <person name="Yamaguchi K."/>
            <person name="Bino T."/>
            <person name="Nishimoto Y."/>
            <person name="Shigenobu S."/>
            <person name="Kawaguchi M."/>
        </authorList>
    </citation>
    <scope>NUCLEOTIDE SEQUENCE</scope>
    <source>
        <strain evidence="3">HR1</strain>
    </source>
</reference>
<feature type="compositionally biased region" description="Basic and acidic residues" evidence="2">
    <location>
        <begin position="34"/>
        <end position="53"/>
    </location>
</feature>
<feature type="coiled-coil region" evidence="1">
    <location>
        <begin position="711"/>
        <end position="808"/>
    </location>
</feature>
<gene>
    <name evidence="3" type="ORF">RCL2_001718500</name>
</gene>
<proteinExistence type="predicted"/>
<feature type="region of interest" description="Disordered" evidence="2">
    <location>
        <begin position="234"/>
        <end position="267"/>
    </location>
</feature>
<name>A0A8H3LS31_9GLOM</name>
<accession>A0A8H3LS31</accession>
<organism evidence="3 4">
    <name type="scientific">Rhizophagus clarus</name>
    <dbReference type="NCBI Taxonomy" id="94130"/>
    <lineage>
        <taxon>Eukaryota</taxon>
        <taxon>Fungi</taxon>
        <taxon>Fungi incertae sedis</taxon>
        <taxon>Mucoromycota</taxon>
        <taxon>Glomeromycotina</taxon>
        <taxon>Glomeromycetes</taxon>
        <taxon>Glomerales</taxon>
        <taxon>Glomeraceae</taxon>
        <taxon>Rhizophagus</taxon>
    </lineage>
</organism>
<dbReference type="EMBL" id="BLAL01000194">
    <property type="protein sequence ID" value="GES90328.1"/>
    <property type="molecule type" value="Genomic_DNA"/>
</dbReference>
<evidence type="ECO:0000256" key="2">
    <source>
        <dbReference type="SAM" id="MobiDB-lite"/>
    </source>
</evidence>
<feature type="compositionally biased region" description="Acidic residues" evidence="2">
    <location>
        <begin position="451"/>
        <end position="467"/>
    </location>
</feature>
<evidence type="ECO:0000256" key="1">
    <source>
        <dbReference type="SAM" id="Coils"/>
    </source>
</evidence>
<feature type="region of interest" description="Disordered" evidence="2">
    <location>
        <begin position="408"/>
        <end position="467"/>
    </location>
</feature>
<comment type="caution">
    <text evidence="3">The sequence shown here is derived from an EMBL/GenBank/DDBJ whole genome shotgun (WGS) entry which is preliminary data.</text>
</comment>
<evidence type="ECO:0000313" key="4">
    <source>
        <dbReference type="Proteomes" id="UP000615446"/>
    </source>
</evidence>
<feature type="compositionally biased region" description="Basic and acidic residues" evidence="2">
    <location>
        <begin position="440"/>
        <end position="450"/>
    </location>
</feature>
<protein>
    <submittedName>
        <fullName evidence="3">Uncharacterized protein</fullName>
    </submittedName>
</protein>
<dbReference type="AlphaFoldDB" id="A0A8H3LS31"/>
<sequence>MLRSVLGGIRKQGQKKTVIWSPDVEDNSKPLPDLPREGMTDDEALKKSDEKSVSRRARRQHAYATINPDFAQTGASSSKANYNRKANFSFKKPTITNFNFTPSNNKSFNFAVQNPESAKKFWFGTPDNDNFIDQSNANQQAMFNVEELINEQKTRIRNKNMDQVNGFMGQQSAKSVTNVQNFLAGKFNTFSNSEGHRAFGFDTQSSENDSNIGQENKMDPLSDFAVDQAAQISKLTEDEKKRNRTLRFAQSSQNKKPQKIKSGNMKSQELEQLGIRVNDFVDTTMLYAQVQDAIISKTSNEAPNLSGRTRAWDYFDDGLKSMLKNETRVESKVESLITYHEIPQVLDNIEEDNKSGLKFGSDLIHESDEPHDVDMTMAQVIEDFPSVPIIPLSNQIIKTSEVTSVQYEEEPTQNRNNDNEIVGNDTLEKSDTPENLNIDIEEKEKEKEKEVEEEVEEEEEKEEEEEIDPAFRFTTICDLRDEVFRSSPPQSRREFSLKRKAAFKRAPAKIKNKSKYESEHSRRRKYRLAIFDANRANSITKVLNELDSTVDLDSPAERLLRLEHPEYFPIEPSVSREERLYEYERARSDYETYLAKLMAKQKSRQEKVVQKRLREMENEELLREAKKVARQKIQEEMGWTPPSDAVILNWRQQRGRLLPTEDEVYDEKESDEENIETYYNTFEELSNISTTLRLSSIRRSKVLSYSELRRRVRERERSKKAQAELAKMQETARKCQIEDLRHKILEEERVHKRQKLVDLSNERDRRDAKTIQHIREVATSKIAIGRAIRELEDKIAATEAELNQKRRFEDMVNEQSVYMKCIREEELQRGTVM</sequence>